<feature type="region of interest" description="Disordered" evidence="1">
    <location>
        <begin position="38"/>
        <end position="58"/>
    </location>
</feature>
<reference evidence="2" key="1">
    <citation type="journal article" date="2019" name="Sci. Rep.">
        <title>Draft genome of Tanacetum cinerariifolium, the natural source of mosquito coil.</title>
        <authorList>
            <person name="Yamashiro T."/>
            <person name="Shiraishi A."/>
            <person name="Satake H."/>
            <person name="Nakayama K."/>
        </authorList>
    </citation>
    <scope>NUCLEOTIDE SEQUENCE</scope>
</reference>
<organism evidence="2">
    <name type="scientific">Tanacetum cinerariifolium</name>
    <name type="common">Dalmatian daisy</name>
    <name type="synonym">Chrysanthemum cinerariifolium</name>
    <dbReference type="NCBI Taxonomy" id="118510"/>
    <lineage>
        <taxon>Eukaryota</taxon>
        <taxon>Viridiplantae</taxon>
        <taxon>Streptophyta</taxon>
        <taxon>Embryophyta</taxon>
        <taxon>Tracheophyta</taxon>
        <taxon>Spermatophyta</taxon>
        <taxon>Magnoliopsida</taxon>
        <taxon>eudicotyledons</taxon>
        <taxon>Gunneridae</taxon>
        <taxon>Pentapetalae</taxon>
        <taxon>asterids</taxon>
        <taxon>campanulids</taxon>
        <taxon>Asterales</taxon>
        <taxon>Asteraceae</taxon>
        <taxon>Asteroideae</taxon>
        <taxon>Anthemideae</taxon>
        <taxon>Anthemidinae</taxon>
        <taxon>Tanacetum</taxon>
    </lineage>
</organism>
<accession>A0A699QP69</accession>
<dbReference type="AlphaFoldDB" id="A0A699QP69"/>
<proteinExistence type="predicted"/>
<comment type="caution">
    <text evidence="2">The sequence shown here is derived from an EMBL/GenBank/DDBJ whole genome shotgun (WGS) entry which is preliminary data.</text>
</comment>
<gene>
    <name evidence="2" type="ORF">Tci_846884</name>
</gene>
<name>A0A699QP69_TANCI</name>
<evidence type="ECO:0000256" key="1">
    <source>
        <dbReference type="SAM" id="MobiDB-lite"/>
    </source>
</evidence>
<sequence>MTAPDGRRVRMTGASRQRLDGGHCINHEARDARHVTLGTGQEASDDGPGWTARQDDGRVQIKTGWRALH</sequence>
<dbReference type="EMBL" id="BKCJ011049365">
    <property type="protein sequence ID" value="GFC74914.1"/>
    <property type="molecule type" value="Genomic_DNA"/>
</dbReference>
<evidence type="ECO:0000313" key="2">
    <source>
        <dbReference type="EMBL" id="GFC74914.1"/>
    </source>
</evidence>
<protein>
    <submittedName>
        <fullName evidence="2">Uncharacterized protein</fullName>
    </submittedName>
</protein>